<feature type="region of interest" description="Disordered" evidence="1">
    <location>
        <begin position="127"/>
        <end position="236"/>
    </location>
</feature>
<protein>
    <submittedName>
        <fullName evidence="2">Uncharacterized protein</fullName>
    </submittedName>
</protein>
<gene>
    <name evidence="2" type="ORF">EHS24_004998</name>
</gene>
<dbReference type="RefSeq" id="XP_028479512.1">
    <property type="nucleotide sequence ID" value="XM_028620540.1"/>
</dbReference>
<feature type="compositionally biased region" description="Pro residues" evidence="1">
    <location>
        <begin position="11"/>
        <end position="20"/>
    </location>
</feature>
<feature type="region of interest" description="Disordered" evidence="1">
    <location>
        <begin position="521"/>
        <end position="564"/>
    </location>
</feature>
<feature type="compositionally biased region" description="Polar residues" evidence="1">
    <location>
        <begin position="693"/>
        <end position="702"/>
    </location>
</feature>
<feature type="compositionally biased region" description="Polar residues" evidence="1">
    <location>
        <begin position="941"/>
        <end position="956"/>
    </location>
</feature>
<feature type="compositionally biased region" description="Basic residues" evidence="1">
    <location>
        <begin position="71"/>
        <end position="83"/>
    </location>
</feature>
<feature type="compositionally biased region" description="Pro residues" evidence="1">
    <location>
        <begin position="227"/>
        <end position="236"/>
    </location>
</feature>
<proteinExistence type="predicted"/>
<accession>A0A427Y6K9</accession>
<feature type="region of interest" description="Disordered" evidence="1">
    <location>
        <begin position="310"/>
        <end position="369"/>
    </location>
</feature>
<feature type="region of interest" description="Disordered" evidence="1">
    <location>
        <begin position="907"/>
        <end position="995"/>
    </location>
</feature>
<feature type="region of interest" description="Disordered" evidence="1">
    <location>
        <begin position="829"/>
        <end position="863"/>
    </location>
</feature>
<feature type="compositionally biased region" description="Low complexity" evidence="1">
    <location>
        <begin position="423"/>
        <end position="433"/>
    </location>
</feature>
<evidence type="ECO:0000313" key="2">
    <source>
        <dbReference type="EMBL" id="RSH86727.1"/>
    </source>
</evidence>
<feature type="compositionally biased region" description="Basic and acidic residues" evidence="1">
    <location>
        <begin position="829"/>
        <end position="844"/>
    </location>
</feature>
<feature type="region of interest" description="Disordered" evidence="1">
    <location>
        <begin position="386"/>
        <end position="437"/>
    </location>
</feature>
<feature type="region of interest" description="Disordered" evidence="1">
    <location>
        <begin position="451"/>
        <end position="496"/>
    </location>
</feature>
<feature type="region of interest" description="Disordered" evidence="1">
    <location>
        <begin position="599"/>
        <end position="649"/>
    </location>
</feature>
<dbReference type="GeneID" id="39589541"/>
<feature type="compositionally biased region" description="Low complexity" evidence="1">
    <location>
        <begin position="204"/>
        <end position="213"/>
    </location>
</feature>
<feature type="compositionally biased region" description="Low complexity" evidence="1">
    <location>
        <begin position="163"/>
        <end position="185"/>
    </location>
</feature>
<dbReference type="EMBL" id="RSCE01000002">
    <property type="protein sequence ID" value="RSH86727.1"/>
    <property type="molecule type" value="Genomic_DNA"/>
</dbReference>
<feature type="region of interest" description="Disordered" evidence="1">
    <location>
        <begin position="1"/>
        <end position="23"/>
    </location>
</feature>
<feature type="compositionally biased region" description="Low complexity" evidence="1">
    <location>
        <begin position="546"/>
        <end position="559"/>
    </location>
</feature>
<feature type="region of interest" description="Disordered" evidence="1">
    <location>
        <begin position="688"/>
        <end position="739"/>
    </location>
</feature>
<feature type="compositionally biased region" description="Low complexity" evidence="1">
    <location>
        <begin position="455"/>
        <end position="477"/>
    </location>
</feature>
<organism evidence="2 3">
    <name type="scientific">Apiotrichum porosum</name>
    <dbReference type="NCBI Taxonomy" id="105984"/>
    <lineage>
        <taxon>Eukaryota</taxon>
        <taxon>Fungi</taxon>
        <taxon>Dikarya</taxon>
        <taxon>Basidiomycota</taxon>
        <taxon>Agaricomycotina</taxon>
        <taxon>Tremellomycetes</taxon>
        <taxon>Trichosporonales</taxon>
        <taxon>Trichosporonaceae</taxon>
        <taxon>Apiotrichum</taxon>
    </lineage>
</organism>
<evidence type="ECO:0000256" key="1">
    <source>
        <dbReference type="SAM" id="MobiDB-lite"/>
    </source>
</evidence>
<sequence length="1098" mass="116220">MVADNAGPLPFTQPPRPGPPAFNQEALCALAARSSEAMVATSTKASPRDPTMRAPVRRIIITPPGSSYRATRAHSTPRPRRRSSAAICTPTASPHAYKAGQGEASVKRSIGSLIHSLRAAAIGTVSPPCEISRWSSSPVSEEARTDSHSWFPRKSTETKESTRSTAPSTTSTAVSHNSNTSSSLKSAHESGRSRIASRSRVPKSPRSMKSSKSGWLSTLEDEDHEVPPLPELPLPRVPLPKGNVWDMYVPPNAPHPGRGRRMVTGVLKRLTPNKKRNEPPIKLLLHDHNNSTLNVARNGSTATLLSATSQASSTYPTTPATATSASTLQAPRRPCPWTGSIDGISPPQSPSAVAHVLPPVSDAPESSIGSSSFQFSWDLELTSELEQDRSERLRGPVAVPPPPRRPRVDTSGERFVASPPLSPSGSPSSSSNSRFNSFEDATRDLQRRTSMGGISTPAMSRQSSSSSCTSPTSTLPTLVPRASASPLYTNGSRGPSMLRHVRASKSIISAPTLVSTTSERAFAASAAGRRHSMSPTTPRAYDDSSLKPASPQAPALPSPVEEDVEEDRFEKILEATLERQRRAEADRFAAFQARKAAERAAAASGSSTPSATGDGVLNRTPNDTDTLHRTPSLTNTVTSGGDSSVCTSPSTEDIVSPVLAPTLLLQAHRGQHGVKGLDLSSALEPVTRENEKSVATPTSSAALTDATAVDTRLSPLSPTTACNTPDSYRGDTSMDSDTALMTPPPSSFITTKMARAAAIAAAGDPLKPRRLLQLLPRHNARHRASVSISAVSVPALAALSASTSSSGSNCETEQIPFDVAREDVISEETLRESQELKRDPRRDTLMPAPRAPESMVTASRRDSRRDTIIAPRAIKVPGPPDMESAVDLTPKEGGFVPVDPAGLGLGIPIPPAPHRHDNSDSFDEPIMSYSRSRLPPHLARTSKSYASLPRSESSEVSVMAKRTGSSKGAKDWPEWPPQWDDVPRAAGGSRRPSAASLWSMASGGSLEAPADRSATPQAYPKRYAHSTNASIHTFGGRSFGSGSGSASTSGHTNRGSVGSTFSFKFETQNGVDFTIPHSAGEAGWDLDAYLTGSGAQAV</sequence>
<dbReference type="AlphaFoldDB" id="A0A427Y6K9"/>
<feature type="compositionally biased region" description="Low complexity" evidence="1">
    <location>
        <begin position="599"/>
        <end position="613"/>
    </location>
</feature>
<feature type="compositionally biased region" description="Low complexity" evidence="1">
    <location>
        <begin position="984"/>
        <end position="995"/>
    </location>
</feature>
<keyword evidence="3" id="KW-1185">Reference proteome</keyword>
<feature type="compositionally biased region" description="Polar residues" evidence="1">
    <location>
        <begin position="714"/>
        <end position="726"/>
    </location>
</feature>
<feature type="region of interest" description="Disordered" evidence="1">
    <location>
        <begin position="64"/>
        <end position="103"/>
    </location>
</feature>
<comment type="caution">
    <text evidence="2">The sequence shown here is derived from an EMBL/GenBank/DDBJ whole genome shotgun (WGS) entry which is preliminary data.</text>
</comment>
<name>A0A427Y6K9_9TREE</name>
<reference evidence="2 3" key="1">
    <citation type="submission" date="2018-11" db="EMBL/GenBank/DDBJ databases">
        <title>Genome sequence of Apiotrichum porosum DSM 27194.</title>
        <authorList>
            <person name="Aliyu H."/>
            <person name="Gorte O."/>
            <person name="Ochsenreither K."/>
        </authorList>
    </citation>
    <scope>NUCLEOTIDE SEQUENCE [LARGE SCALE GENOMIC DNA]</scope>
    <source>
        <strain evidence="2 3">DSM 27194</strain>
    </source>
</reference>
<feature type="compositionally biased region" description="Low complexity" evidence="1">
    <location>
        <begin position="310"/>
        <end position="331"/>
    </location>
</feature>
<evidence type="ECO:0000313" key="3">
    <source>
        <dbReference type="Proteomes" id="UP000279236"/>
    </source>
</evidence>
<dbReference type="Proteomes" id="UP000279236">
    <property type="component" value="Unassembled WGS sequence"/>
</dbReference>
<feature type="compositionally biased region" description="Polar residues" evidence="1">
    <location>
        <begin position="619"/>
        <end position="649"/>
    </location>
</feature>